<dbReference type="EMBL" id="PKUQ01000001">
    <property type="protein sequence ID" value="PLW78907.1"/>
    <property type="molecule type" value="Genomic_DNA"/>
</dbReference>
<name>A0A2N5XM44_9HYPH</name>
<feature type="transmembrane region" description="Helical" evidence="1">
    <location>
        <begin position="6"/>
        <end position="22"/>
    </location>
</feature>
<keyword evidence="1" id="KW-0812">Transmembrane</keyword>
<organism evidence="2 4">
    <name type="scientific">Cohaesibacter celericrescens</name>
    <dbReference type="NCBI Taxonomy" id="2067669"/>
    <lineage>
        <taxon>Bacteria</taxon>
        <taxon>Pseudomonadati</taxon>
        <taxon>Pseudomonadota</taxon>
        <taxon>Alphaproteobacteria</taxon>
        <taxon>Hyphomicrobiales</taxon>
        <taxon>Cohaesibacteraceae</taxon>
    </lineage>
</organism>
<evidence type="ECO:0000313" key="2">
    <source>
        <dbReference type="EMBL" id="PLW75500.1"/>
    </source>
</evidence>
<sequence length="160" mass="18466">MISYLADGVLMIALIVTSIWVMKMNTRLQKLRDNQFEFRRIMEQTNLALNGIEVSIDEINVRGKQVLNALGSRIDEARDIVTDIDRMTREVRKQQKELRLEMVAFQDEIGKECANQVDLLKRVSDAADRAISPNGNASEPHFQRLENQLPQMLRKVRLKS</sequence>
<evidence type="ECO:0000313" key="3">
    <source>
        <dbReference type="EMBL" id="PLW78907.1"/>
    </source>
</evidence>
<accession>A0A2N5XM44</accession>
<keyword evidence="1" id="KW-1133">Transmembrane helix</keyword>
<keyword evidence="1" id="KW-0472">Membrane</keyword>
<dbReference type="EMBL" id="PKUQ01000050">
    <property type="protein sequence ID" value="PLW75500.1"/>
    <property type="molecule type" value="Genomic_DNA"/>
</dbReference>
<evidence type="ECO:0000313" key="4">
    <source>
        <dbReference type="Proteomes" id="UP000234881"/>
    </source>
</evidence>
<protein>
    <submittedName>
        <fullName evidence="2">Uncharacterized protein</fullName>
    </submittedName>
</protein>
<proteinExistence type="predicted"/>
<dbReference type="OrthoDB" id="7906780at2"/>
<gene>
    <name evidence="3" type="ORF">C0081_01325</name>
    <name evidence="2" type="ORF">C0081_19365</name>
</gene>
<evidence type="ECO:0000256" key="1">
    <source>
        <dbReference type="SAM" id="Phobius"/>
    </source>
</evidence>
<dbReference type="Proteomes" id="UP000234881">
    <property type="component" value="Unassembled WGS sequence"/>
</dbReference>
<comment type="caution">
    <text evidence="2">The sequence shown here is derived from an EMBL/GenBank/DDBJ whole genome shotgun (WGS) entry which is preliminary data.</text>
</comment>
<dbReference type="RefSeq" id="WP_101531991.1">
    <property type="nucleotide sequence ID" value="NZ_JBFHIU010000083.1"/>
</dbReference>
<reference evidence="2 4" key="1">
    <citation type="submission" date="2018-01" db="EMBL/GenBank/DDBJ databases">
        <title>The draft genome sequence of Cohaesibacter sp. H1304.</title>
        <authorList>
            <person name="Wang N.-N."/>
            <person name="Du Z.-J."/>
        </authorList>
    </citation>
    <scope>NUCLEOTIDE SEQUENCE [LARGE SCALE GENOMIC DNA]</scope>
    <source>
        <strain evidence="2 4">H1304</strain>
    </source>
</reference>
<keyword evidence="4" id="KW-1185">Reference proteome</keyword>
<dbReference type="AlphaFoldDB" id="A0A2N5XM44"/>